<keyword evidence="1" id="KW-0812">Transmembrane</keyword>
<evidence type="ECO:0000256" key="1">
    <source>
        <dbReference type="SAM" id="Phobius"/>
    </source>
</evidence>
<dbReference type="eggNOG" id="COG2891">
    <property type="taxonomic scope" value="Bacteria"/>
</dbReference>
<dbReference type="RefSeq" id="WP_011127002.1">
    <property type="nucleotide sequence ID" value="NC_005070.1"/>
</dbReference>
<accession>Q7U9X8</accession>
<keyword evidence="3" id="KW-1185">Reference proteome</keyword>
<evidence type="ECO:0000313" key="3">
    <source>
        <dbReference type="Proteomes" id="UP000001422"/>
    </source>
</evidence>
<dbReference type="KEGG" id="syw:SYNW0124"/>
<keyword evidence="1" id="KW-0472">Membrane</keyword>
<reference evidence="2 3" key="1">
    <citation type="journal article" date="2003" name="Nature">
        <title>The genome of a motile marine Synechococcus.</title>
        <authorList>
            <person name="Palenik B."/>
            <person name="Brahamsha B."/>
            <person name="Larimer F."/>
            <person name="Land M."/>
            <person name="Hauser L."/>
            <person name="Chain P."/>
            <person name="Lamerdin J."/>
            <person name="Regala W."/>
            <person name="Allen E.A."/>
            <person name="McCarren J."/>
            <person name="Paulsen I."/>
            <person name="Dufresne A."/>
            <person name="Partensky F."/>
            <person name="Webb E."/>
            <person name="Waterbury J."/>
        </authorList>
    </citation>
    <scope>NUCLEOTIDE SEQUENCE [LARGE SCALE GENOMIC DNA]</scope>
    <source>
        <strain evidence="2 3">WH8102</strain>
    </source>
</reference>
<keyword evidence="1" id="KW-1133">Transmembrane helix</keyword>
<sequence>MARLYQRPMCVASSLLVPLATLATPPWLGLDGVPPAWVVIWLLPWALVDGPLSGALSGLALGLVMDGLHLSGWSQVPALVLLGWWWGRLGRRAQPIQRSLNLGLLAWLGSMLLGITVLAQLLILSGWPLDPQLQTWGWHTLWCQALITGLLAPMLASVQLLIWRSRALL</sequence>
<organism evidence="2 3">
    <name type="scientific">Parasynechococcus marenigrum (strain WH8102)</name>
    <dbReference type="NCBI Taxonomy" id="84588"/>
    <lineage>
        <taxon>Bacteria</taxon>
        <taxon>Bacillati</taxon>
        <taxon>Cyanobacteriota</taxon>
        <taxon>Cyanophyceae</taxon>
        <taxon>Synechococcales</taxon>
        <taxon>Prochlorococcaceae</taxon>
        <taxon>Parasynechococcus</taxon>
        <taxon>Parasynechococcus marenigrum</taxon>
    </lineage>
</organism>
<feature type="transmembrane region" description="Helical" evidence="1">
    <location>
        <begin position="99"/>
        <end position="124"/>
    </location>
</feature>
<name>Q7U9X8_PARMW</name>
<proteinExistence type="predicted"/>
<dbReference type="STRING" id="84588.SYNW0124"/>
<evidence type="ECO:0000313" key="2">
    <source>
        <dbReference type="EMBL" id="CAE06639.1"/>
    </source>
</evidence>
<protein>
    <submittedName>
        <fullName evidence="2">Conserved hypothetical</fullName>
    </submittedName>
</protein>
<dbReference type="AlphaFoldDB" id="Q7U9X8"/>
<dbReference type="Proteomes" id="UP000001422">
    <property type="component" value="Chromosome"/>
</dbReference>
<feature type="transmembrane region" description="Helical" evidence="1">
    <location>
        <begin position="70"/>
        <end position="87"/>
    </location>
</feature>
<dbReference type="HOGENOM" id="CLU_105759_0_0_3"/>
<dbReference type="EMBL" id="BX569689">
    <property type="protein sequence ID" value="CAE06639.1"/>
    <property type="molecule type" value="Genomic_DNA"/>
</dbReference>
<gene>
    <name evidence="2" type="ordered locus">SYNW0124</name>
</gene>
<feature type="transmembrane region" description="Helical" evidence="1">
    <location>
        <begin position="136"/>
        <end position="163"/>
    </location>
</feature>